<sequence>MDNKVCGVVVTYNPNIDDLQILINSMTSQVDEIIIVDNGSSTDFSGLRIPDKLHFEFLNENAGIGRAQNIGARLAIKNDCKFVCFFDQDSRLEPKFISSLKDAYSDLTQQGIKVGALGPIIIDERSGKKFPFYRYTTFKRIVVSADENEKYIETQQLISSGTFFGVDIWSSESENHEGFFLEYVDTDWCLRLSQKGYKLFGVTKAHLIHKLGDDRKKILNVLEVPIHSTYRYFYVFRNGVYCSFYRKFPFSWSSYNIFRLISFFFIMLMLKKDKLKFTRYVSLGIYDGIRKNFSRKLK</sequence>
<keyword evidence="4" id="KW-0472">Membrane</keyword>
<organism evidence="6">
    <name type="scientific">Enterobacter cloacae</name>
    <dbReference type="NCBI Taxonomy" id="550"/>
    <lineage>
        <taxon>Bacteria</taxon>
        <taxon>Pseudomonadati</taxon>
        <taxon>Pseudomonadota</taxon>
        <taxon>Gammaproteobacteria</taxon>
        <taxon>Enterobacterales</taxon>
        <taxon>Enterobacteriaceae</taxon>
        <taxon>Enterobacter</taxon>
        <taxon>Enterobacter cloacae complex</taxon>
    </lineage>
</organism>
<dbReference type="AlphaFoldDB" id="A0A6B9XYZ0"/>
<keyword evidence="3 6" id="KW-0808">Transferase</keyword>
<dbReference type="EMBL" id="MK595738">
    <property type="protein sequence ID" value="QHR93378.1"/>
    <property type="molecule type" value="Genomic_DNA"/>
</dbReference>
<evidence type="ECO:0000256" key="2">
    <source>
        <dbReference type="ARBA" id="ARBA00022676"/>
    </source>
</evidence>
<dbReference type="InterPro" id="IPR001173">
    <property type="entry name" value="Glyco_trans_2-like"/>
</dbReference>
<dbReference type="Gene3D" id="3.90.550.10">
    <property type="entry name" value="Spore Coat Polysaccharide Biosynthesis Protein SpsA, Chain A"/>
    <property type="match status" value="1"/>
</dbReference>
<evidence type="ECO:0000256" key="1">
    <source>
        <dbReference type="ARBA" id="ARBA00006739"/>
    </source>
</evidence>
<accession>A0A6B9XYZ0</accession>
<dbReference type="SUPFAM" id="SSF53448">
    <property type="entry name" value="Nucleotide-diphospho-sugar transferases"/>
    <property type="match status" value="1"/>
</dbReference>
<dbReference type="PANTHER" id="PTHR43179:SF12">
    <property type="entry name" value="GALACTOFURANOSYLTRANSFERASE GLFT2"/>
    <property type="match status" value="1"/>
</dbReference>
<proteinExistence type="inferred from homology"/>
<dbReference type="NCBIfam" id="TIGR01556">
    <property type="entry name" value="rhamnosyltran"/>
    <property type="match status" value="1"/>
</dbReference>
<feature type="transmembrane region" description="Helical" evidence="4">
    <location>
        <begin position="252"/>
        <end position="270"/>
    </location>
</feature>
<comment type="similarity">
    <text evidence="1">Belongs to the glycosyltransferase 2 family.</text>
</comment>
<evidence type="ECO:0000259" key="5">
    <source>
        <dbReference type="Pfam" id="PF00535"/>
    </source>
</evidence>
<dbReference type="PANTHER" id="PTHR43179">
    <property type="entry name" value="RHAMNOSYLTRANSFERASE WBBL"/>
    <property type="match status" value="1"/>
</dbReference>
<evidence type="ECO:0000256" key="4">
    <source>
        <dbReference type="SAM" id="Phobius"/>
    </source>
</evidence>
<keyword evidence="2" id="KW-0328">Glycosyltransferase</keyword>
<keyword evidence="4" id="KW-0812">Transmembrane</keyword>
<name>A0A6B9XYZ0_ENTCL</name>
<dbReference type="InterPro" id="IPR006446">
    <property type="entry name" value="RhaTrfase"/>
</dbReference>
<protein>
    <submittedName>
        <fullName evidence="6">Glycosyl transferase family 2</fullName>
    </submittedName>
</protein>
<evidence type="ECO:0000256" key="3">
    <source>
        <dbReference type="ARBA" id="ARBA00022679"/>
    </source>
</evidence>
<evidence type="ECO:0000313" key="6">
    <source>
        <dbReference type="EMBL" id="QHR93378.1"/>
    </source>
</evidence>
<keyword evidence="4" id="KW-1133">Transmembrane helix</keyword>
<dbReference type="GO" id="GO:0016757">
    <property type="term" value="F:glycosyltransferase activity"/>
    <property type="evidence" value="ECO:0007669"/>
    <property type="project" value="UniProtKB-KW"/>
</dbReference>
<dbReference type="Pfam" id="PF00535">
    <property type="entry name" value="Glycos_transf_2"/>
    <property type="match status" value="1"/>
</dbReference>
<reference evidence="6" key="1">
    <citation type="submission" date="2019-03" db="EMBL/GenBank/DDBJ databases">
        <title>Genetic characterization of the O-antigen and development of a molecular serotyping scheme for Enterobacter cloacae.</title>
        <authorList>
            <person name="Li Y."/>
            <person name="Huang J."/>
            <person name="Wang X."/>
            <person name="Xu C."/>
            <person name="Han T."/>
            <person name="Guo X."/>
        </authorList>
    </citation>
    <scope>NUCLEOTIDE SEQUENCE</scope>
    <source>
        <strain evidence="6">NCTC 11596</strain>
    </source>
</reference>
<feature type="domain" description="Glycosyltransferase 2-like" evidence="5">
    <location>
        <begin position="8"/>
        <end position="106"/>
    </location>
</feature>
<dbReference type="CDD" id="cd02526">
    <property type="entry name" value="GT2_RfbF_like"/>
    <property type="match status" value="1"/>
</dbReference>
<dbReference type="InterPro" id="IPR029044">
    <property type="entry name" value="Nucleotide-diphossugar_trans"/>
</dbReference>